<keyword evidence="3" id="KW-1185">Reference proteome</keyword>
<feature type="compositionally biased region" description="Basic and acidic residues" evidence="1">
    <location>
        <begin position="94"/>
        <end position="105"/>
    </location>
</feature>
<proteinExistence type="predicted"/>
<evidence type="ECO:0000313" key="3">
    <source>
        <dbReference type="Proteomes" id="UP001341840"/>
    </source>
</evidence>
<reference evidence="2 3" key="1">
    <citation type="journal article" date="2023" name="Plants (Basel)">
        <title>Bridging the Gap: Combining Genomics and Transcriptomics Approaches to Understand Stylosanthes scabra, an Orphan Legume from the Brazilian Caatinga.</title>
        <authorList>
            <person name="Ferreira-Neto J.R.C."/>
            <person name="da Silva M.D."/>
            <person name="Binneck E."/>
            <person name="de Melo N.F."/>
            <person name="da Silva R.H."/>
            <person name="de Melo A.L.T.M."/>
            <person name="Pandolfi V."/>
            <person name="Bustamante F.O."/>
            <person name="Brasileiro-Vidal A.C."/>
            <person name="Benko-Iseppon A.M."/>
        </authorList>
    </citation>
    <scope>NUCLEOTIDE SEQUENCE [LARGE SCALE GENOMIC DNA]</scope>
    <source>
        <tissue evidence="2">Leaves</tissue>
    </source>
</reference>
<accession>A0ABU6RRV1</accession>
<gene>
    <name evidence="2" type="ORF">PIB30_080594</name>
</gene>
<dbReference type="EMBL" id="JASCZI010031386">
    <property type="protein sequence ID" value="MED6126665.1"/>
    <property type="molecule type" value="Genomic_DNA"/>
</dbReference>
<organism evidence="2 3">
    <name type="scientific">Stylosanthes scabra</name>
    <dbReference type="NCBI Taxonomy" id="79078"/>
    <lineage>
        <taxon>Eukaryota</taxon>
        <taxon>Viridiplantae</taxon>
        <taxon>Streptophyta</taxon>
        <taxon>Embryophyta</taxon>
        <taxon>Tracheophyta</taxon>
        <taxon>Spermatophyta</taxon>
        <taxon>Magnoliopsida</taxon>
        <taxon>eudicotyledons</taxon>
        <taxon>Gunneridae</taxon>
        <taxon>Pentapetalae</taxon>
        <taxon>rosids</taxon>
        <taxon>fabids</taxon>
        <taxon>Fabales</taxon>
        <taxon>Fabaceae</taxon>
        <taxon>Papilionoideae</taxon>
        <taxon>50 kb inversion clade</taxon>
        <taxon>dalbergioids sensu lato</taxon>
        <taxon>Dalbergieae</taxon>
        <taxon>Pterocarpus clade</taxon>
        <taxon>Stylosanthes</taxon>
    </lineage>
</organism>
<evidence type="ECO:0000313" key="2">
    <source>
        <dbReference type="EMBL" id="MED6126665.1"/>
    </source>
</evidence>
<comment type="caution">
    <text evidence="2">The sequence shown here is derived from an EMBL/GenBank/DDBJ whole genome shotgun (WGS) entry which is preliminary data.</text>
</comment>
<name>A0ABU6RRV1_9FABA</name>
<feature type="region of interest" description="Disordered" evidence="1">
    <location>
        <begin position="75"/>
        <end position="116"/>
    </location>
</feature>
<feature type="compositionally biased region" description="Polar residues" evidence="1">
    <location>
        <begin position="106"/>
        <end position="116"/>
    </location>
</feature>
<protein>
    <submittedName>
        <fullName evidence="2">Uncharacterized protein</fullName>
    </submittedName>
</protein>
<sequence>MTYERCEFFKIASETDAKVTGTSPTIQDPQWDCGKYQKGWYGSLRRRLTTIGSHPPFVYFDPHVDGERDHLLRDREFDPDRPYELPVESLLALRRRDPSKKKDPSPQESGPSRRASLTLQYSYLSPVIRLGSPSSTSKTVPLLKVNKVMKG</sequence>
<dbReference type="Proteomes" id="UP001341840">
    <property type="component" value="Unassembled WGS sequence"/>
</dbReference>
<evidence type="ECO:0000256" key="1">
    <source>
        <dbReference type="SAM" id="MobiDB-lite"/>
    </source>
</evidence>